<feature type="domain" description="Phospholipase D N-terminal" evidence="2">
    <location>
        <begin position="71"/>
        <end position="167"/>
    </location>
</feature>
<sequence length="575" mass="63676">MTTQNTSDSSSTGAGHSRRSFLAGSATVAGVAAAGTVVGAAPASAKQSTPIAGGFPMPPAPAPAPYAPFMHGVASGDPVPDSVIIWTRVTVSPEAMPGSGKGAPVDVRWQIATDRSFANVVRSGTYRATAETDHTVKIDPKGLKPQTTYYYRFIWGREVSPVGTTHTAPAFNADIAKYNMAVTSCANYEAGYFTAYDHMAGLMEKGEIDLVVFLGDYIYEYGTGGYAGRSGVSRPHWPAHEIVSLADYRIRYGRYRTDPHLQRAHAAGPWVVVWDDHETANNSWKGGAENHTEGKEGQWKVREDYGQRAYYEWLPVRGVRPSAGGHIYRSYRFGNLLQLTMMDLRTYRDKQPPVIGKLKDDPNRSILGTEQFGWLRRQVESATTRWNVMGNSVMISPMEIVRLPETNQHNQLVNQMFAELSGPGGGLAVNTDIWDGYRSDRAKLLEILSRTKPYNLFLTGDIHSEWANSIQHKGREIGCEMVCTSISSANVDDVLSQTLKTYFPEVNPITDTMTQVIKKVNPWVNHVNFSWHGYGVARLTNHNVTMDFYRVSNIEDPRARVNRALTRTWTPGKGF</sequence>
<dbReference type="InterPro" id="IPR052900">
    <property type="entry name" value="Phospholipid_Metab_Enz"/>
</dbReference>
<accession>A0A931E090</accession>
<evidence type="ECO:0000313" key="4">
    <source>
        <dbReference type="Proteomes" id="UP000658613"/>
    </source>
</evidence>
<dbReference type="InterPro" id="IPR006311">
    <property type="entry name" value="TAT_signal"/>
</dbReference>
<dbReference type="PROSITE" id="PS51318">
    <property type="entry name" value="TAT"/>
    <property type="match status" value="1"/>
</dbReference>
<dbReference type="SUPFAM" id="SSF56300">
    <property type="entry name" value="Metallo-dependent phosphatases"/>
    <property type="match status" value="1"/>
</dbReference>
<dbReference type="GO" id="GO:0004035">
    <property type="term" value="F:alkaline phosphatase activity"/>
    <property type="evidence" value="ECO:0007669"/>
    <property type="project" value="UniProtKB-EC"/>
</dbReference>
<dbReference type="InterPro" id="IPR032093">
    <property type="entry name" value="PhoD_N"/>
</dbReference>
<dbReference type="InterPro" id="IPR038607">
    <property type="entry name" value="PhoD-like_sf"/>
</dbReference>
<evidence type="ECO:0000313" key="3">
    <source>
        <dbReference type="EMBL" id="MBG6121477.1"/>
    </source>
</evidence>
<keyword evidence="4" id="KW-1185">Reference proteome</keyword>
<dbReference type="InterPro" id="IPR018946">
    <property type="entry name" value="PhoD-like_MPP"/>
</dbReference>
<proteinExistence type="predicted"/>
<dbReference type="CDD" id="cd07389">
    <property type="entry name" value="MPP_PhoD"/>
    <property type="match status" value="1"/>
</dbReference>
<dbReference type="Pfam" id="PF09423">
    <property type="entry name" value="PhoD"/>
    <property type="match status" value="1"/>
</dbReference>
<dbReference type="RefSeq" id="WP_196824026.1">
    <property type="nucleotide sequence ID" value="NZ_CP046980.1"/>
</dbReference>
<feature type="domain" description="PhoD-like phosphatase metallophosphatase" evidence="1">
    <location>
        <begin position="180"/>
        <end position="548"/>
    </location>
</feature>
<dbReference type="EC" id="3.1.3.1" evidence="3"/>
<dbReference type="Pfam" id="PF16655">
    <property type="entry name" value="PhoD_N"/>
    <property type="match status" value="1"/>
</dbReference>
<evidence type="ECO:0000259" key="1">
    <source>
        <dbReference type="Pfam" id="PF09423"/>
    </source>
</evidence>
<dbReference type="AlphaFoldDB" id="A0A931E090"/>
<keyword evidence="3" id="KW-0378">Hydrolase</keyword>
<evidence type="ECO:0000259" key="2">
    <source>
        <dbReference type="Pfam" id="PF16655"/>
    </source>
</evidence>
<reference evidence="3" key="1">
    <citation type="submission" date="2020-11" db="EMBL/GenBank/DDBJ databases">
        <title>Sequencing the genomes of 1000 actinobacteria strains.</title>
        <authorList>
            <person name="Klenk H.-P."/>
        </authorList>
    </citation>
    <scope>NUCLEOTIDE SEQUENCE</scope>
    <source>
        <strain evidence="3">DSM 45632</strain>
    </source>
</reference>
<organism evidence="3 4">
    <name type="scientific">Corynebacterium aquatimens</name>
    <dbReference type="NCBI Taxonomy" id="1190508"/>
    <lineage>
        <taxon>Bacteria</taxon>
        <taxon>Bacillati</taxon>
        <taxon>Actinomycetota</taxon>
        <taxon>Actinomycetes</taxon>
        <taxon>Mycobacteriales</taxon>
        <taxon>Corynebacteriaceae</taxon>
        <taxon>Corynebacterium</taxon>
    </lineage>
</organism>
<dbReference type="InterPro" id="IPR029052">
    <property type="entry name" value="Metallo-depent_PP-like"/>
</dbReference>
<dbReference type="EMBL" id="JADOUE010000001">
    <property type="protein sequence ID" value="MBG6121477.1"/>
    <property type="molecule type" value="Genomic_DNA"/>
</dbReference>
<dbReference type="PANTHER" id="PTHR43606:SF2">
    <property type="entry name" value="ALKALINE PHOSPHATASE FAMILY PROTEIN (AFU_ORTHOLOGUE AFUA_5G03860)"/>
    <property type="match status" value="1"/>
</dbReference>
<dbReference type="Gene3D" id="2.60.40.380">
    <property type="entry name" value="Purple acid phosphatase-like, N-terminal"/>
    <property type="match status" value="1"/>
</dbReference>
<gene>
    <name evidence="3" type="ORF">IW254_000446</name>
</gene>
<comment type="caution">
    <text evidence="3">The sequence shown here is derived from an EMBL/GenBank/DDBJ whole genome shotgun (WGS) entry which is preliminary data.</text>
</comment>
<dbReference type="PANTHER" id="PTHR43606">
    <property type="entry name" value="PHOSPHATASE, PUTATIVE (AFU_ORTHOLOGUE AFUA_6G08710)-RELATED"/>
    <property type="match status" value="1"/>
</dbReference>
<name>A0A931E090_9CORY</name>
<dbReference type="Gene3D" id="3.60.21.70">
    <property type="entry name" value="PhoD-like phosphatase"/>
    <property type="match status" value="1"/>
</dbReference>
<dbReference type="Proteomes" id="UP000658613">
    <property type="component" value="Unassembled WGS sequence"/>
</dbReference>
<protein>
    <submittedName>
        <fullName evidence="3">Alkaline phosphatase D</fullName>
        <ecNumber evidence="3">3.1.3.1</ecNumber>
    </submittedName>
</protein>